<keyword evidence="2" id="KW-0732">Signal</keyword>
<dbReference type="OrthoDB" id="267854at2"/>
<sequence>MTRNLSFLTGLAVLSLGASVSLAQHHHHHGGGGHYPTYHGSHYGHSNWNYVVPHQSHYSGHNHGTYYVQGNGYYYTPTAVVQTASYPQTSYVQPVVQQPVQLQYGGFANCEDLAGRLEVEANNLCLDLYYNYQGNPGYKEVYREAYQILQAAKFAHASEHQGNRDAIRRQVAELDQLFHHVQAEVATLQRQPNRQIGLGGVIQKSTAMEAILHHLAYTVGVEPHSAQPEVAPPPGGGGQQIETAPPPVS</sequence>
<proteinExistence type="predicted"/>
<organism evidence="3 4">
    <name type="scientific">Planctomicrobium piriforme</name>
    <dbReference type="NCBI Taxonomy" id="1576369"/>
    <lineage>
        <taxon>Bacteria</taxon>
        <taxon>Pseudomonadati</taxon>
        <taxon>Planctomycetota</taxon>
        <taxon>Planctomycetia</taxon>
        <taxon>Planctomycetales</taxon>
        <taxon>Planctomycetaceae</taxon>
        <taxon>Planctomicrobium</taxon>
    </lineage>
</organism>
<evidence type="ECO:0000256" key="1">
    <source>
        <dbReference type="SAM" id="MobiDB-lite"/>
    </source>
</evidence>
<evidence type="ECO:0000313" key="4">
    <source>
        <dbReference type="Proteomes" id="UP000199518"/>
    </source>
</evidence>
<feature type="signal peptide" evidence="2">
    <location>
        <begin position="1"/>
        <end position="23"/>
    </location>
</feature>
<evidence type="ECO:0000313" key="3">
    <source>
        <dbReference type="EMBL" id="SFJ43114.1"/>
    </source>
</evidence>
<gene>
    <name evidence="3" type="ORF">SAMN05421753_12060</name>
</gene>
<dbReference type="RefSeq" id="WP_092055705.1">
    <property type="nucleotide sequence ID" value="NZ_FOQD01000020.1"/>
</dbReference>
<keyword evidence="4" id="KW-1185">Reference proteome</keyword>
<feature type="chain" id="PRO_5011612672" evidence="2">
    <location>
        <begin position="24"/>
        <end position="249"/>
    </location>
</feature>
<dbReference type="AlphaFoldDB" id="A0A1I3R916"/>
<name>A0A1I3R916_9PLAN</name>
<accession>A0A1I3R916</accession>
<protein>
    <submittedName>
        <fullName evidence="3">Uncharacterized protein</fullName>
    </submittedName>
</protein>
<dbReference type="Proteomes" id="UP000199518">
    <property type="component" value="Unassembled WGS sequence"/>
</dbReference>
<dbReference type="EMBL" id="FOQD01000020">
    <property type="protein sequence ID" value="SFJ43114.1"/>
    <property type="molecule type" value="Genomic_DNA"/>
</dbReference>
<evidence type="ECO:0000256" key="2">
    <source>
        <dbReference type="SAM" id="SignalP"/>
    </source>
</evidence>
<reference evidence="4" key="1">
    <citation type="submission" date="2016-10" db="EMBL/GenBank/DDBJ databases">
        <authorList>
            <person name="Varghese N."/>
            <person name="Submissions S."/>
        </authorList>
    </citation>
    <scope>NUCLEOTIDE SEQUENCE [LARGE SCALE GENOMIC DNA]</scope>
    <source>
        <strain evidence="4">DSM 26348</strain>
    </source>
</reference>
<feature type="region of interest" description="Disordered" evidence="1">
    <location>
        <begin position="224"/>
        <end position="249"/>
    </location>
</feature>